<keyword evidence="5 10" id="KW-0997">Cell inner membrane</keyword>
<evidence type="ECO:0000256" key="4">
    <source>
        <dbReference type="ARBA" id="ARBA00022475"/>
    </source>
</evidence>
<reference evidence="14" key="1">
    <citation type="journal article" date="2019" name="Int. J. Syst. Evol. Microbiol.">
        <title>The Global Catalogue of Microorganisms (GCM) 10K type strain sequencing project: providing services to taxonomists for standard genome sequencing and annotation.</title>
        <authorList>
            <consortium name="The Broad Institute Genomics Platform"/>
            <consortium name="The Broad Institute Genome Sequencing Center for Infectious Disease"/>
            <person name="Wu L."/>
            <person name="Ma J."/>
        </authorList>
    </citation>
    <scope>NUCLEOTIDE SEQUENCE [LARGE SCALE GENOMIC DNA]</scope>
    <source>
        <strain evidence="14">JCM 18401</strain>
    </source>
</reference>
<evidence type="ECO:0000256" key="6">
    <source>
        <dbReference type="ARBA" id="ARBA00022692"/>
    </source>
</evidence>
<keyword evidence="7" id="KW-0653">Protein transport</keyword>
<comment type="caution">
    <text evidence="13">The sequence shown here is derived from an EMBL/GenBank/DDBJ whole genome shotgun (WGS) entry which is preliminary data.</text>
</comment>
<proteinExistence type="inferred from homology"/>
<evidence type="ECO:0000313" key="13">
    <source>
        <dbReference type="EMBL" id="GAA4891271.1"/>
    </source>
</evidence>
<keyword evidence="8" id="KW-1133">Transmembrane helix</keyword>
<dbReference type="NCBIfam" id="NF037980">
    <property type="entry name" value="T2SS_GspK"/>
    <property type="match status" value="1"/>
</dbReference>
<dbReference type="SUPFAM" id="SSF54523">
    <property type="entry name" value="Pili subunits"/>
    <property type="match status" value="1"/>
</dbReference>
<dbReference type="InterPro" id="IPR038072">
    <property type="entry name" value="GspK_central_sf"/>
</dbReference>
<dbReference type="Pfam" id="PF03934">
    <property type="entry name" value="T2SSK"/>
    <property type="match status" value="1"/>
</dbReference>
<dbReference type="PANTHER" id="PTHR38831:SF1">
    <property type="entry name" value="TYPE II SECRETION SYSTEM PROTEIN K-RELATED"/>
    <property type="match status" value="1"/>
</dbReference>
<evidence type="ECO:0000256" key="7">
    <source>
        <dbReference type="ARBA" id="ARBA00022927"/>
    </source>
</evidence>
<evidence type="ECO:0000256" key="8">
    <source>
        <dbReference type="ARBA" id="ARBA00022989"/>
    </source>
</evidence>
<feature type="domain" description="T2SS protein K second SAM-like" evidence="11">
    <location>
        <begin position="222"/>
        <end position="285"/>
    </location>
</feature>
<evidence type="ECO:0000256" key="1">
    <source>
        <dbReference type="ARBA" id="ARBA00004533"/>
    </source>
</evidence>
<evidence type="ECO:0000256" key="2">
    <source>
        <dbReference type="ARBA" id="ARBA00007246"/>
    </source>
</evidence>
<dbReference type="InterPro" id="IPR005628">
    <property type="entry name" value="GspK"/>
</dbReference>
<comment type="similarity">
    <text evidence="2 10">Belongs to the GSP K family.</text>
</comment>
<dbReference type="InterPro" id="IPR045584">
    <property type="entry name" value="Pilin-like"/>
</dbReference>
<evidence type="ECO:0000256" key="9">
    <source>
        <dbReference type="ARBA" id="ARBA00023136"/>
    </source>
</evidence>
<sequence>MKRQRGVALLTVLLVLVVITTIGTAMTQRSQISIRRTVNLNQFDQAYWYALSSEALAKRALKQDFEDADGTVHLQQYWATASVVYPLDHGQIAGTIDDLRSCFNLNGLSQDLTDEEKKTDPYQKPLAARQFMAMLDALDVDSYTSELLADRIKDFVDGDSDPSGSFGAEDPEYSAREYPYRTPNQPMAHHSELRAVLGTSPELYQFLTDYVCAIPGEDRQVLNVNTVTEDQAALLVGMLEGKISLSEAESLISNRPGDGWESTEKFWEERSLQRLTDLSAQAKATMSVDSSYFRLTAGAQVDNAVFRLESILRRGGDNNLTVLTRQYGGQQ</sequence>
<organism evidence="13 14">
    <name type="scientific">Ferrimonas pelagia</name>
    <dbReference type="NCBI Taxonomy" id="1177826"/>
    <lineage>
        <taxon>Bacteria</taxon>
        <taxon>Pseudomonadati</taxon>
        <taxon>Pseudomonadota</taxon>
        <taxon>Gammaproteobacteria</taxon>
        <taxon>Alteromonadales</taxon>
        <taxon>Ferrimonadaceae</taxon>
        <taxon>Ferrimonas</taxon>
    </lineage>
</organism>
<dbReference type="InterPro" id="IPR049179">
    <property type="entry name" value="T2SSK_SAM-like_2nd"/>
</dbReference>
<gene>
    <name evidence="13" type="primary">gspK</name>
    <name evidence="13" type="ORF">GCM10023333_25650</name>
</gene>
<dbReference type="SUPFAM" id="SSF158544">
    <property type="entry name" value="GspK insert domain-like"/>
    <property type="match status" value="2"/>
</dbReference>
<dbReference type="Proteomes" id="UP001499988">
    <property type="component" value="Unassembled WGS sequence"/>
</dbReference>
<keyword evidence="9 10" id="KW-0472">Membrane</keyword>
<dbReference type="Gene3D" id="3.30.1300.30">
    <property type="entry name" value="GSPII I/J protein-like"/>
    <property type="match status" value="1"/>
</dbReference>
<dbReference type="Gene3D" id="1.10.40.60">
    <property type="entry name" value="EpsJ-like"/>
    <property type="match status" value="2"/>
</dbReference>
<keyword evidence="6" id="KW-0812">Transmembrane</keyword>
<evidence type="ECO:0000313" key="14">
    <source>
        <dbReference type="Proteomes" id="UP001499988"/>
    </source>
</evidence>
<dbReference type="PIRSF" id="PIRSF002786">
    <property type="entry name" value="XcpX"/>
    <property type="match status" value="1"/>
</dbReference>
<evidence type="ECO:0000256" key="3">
    <source>
        <dbReference type="ARBA" id="ARBA00022448"/>
    </source>
</evidence>
<keyword evidence="3 10" id="KW-0813">Transport</keyword>
<evidence type="ECO:0000256" key="5">
    <source>
        <dbReference type="ARBA" id="ARBA00022519"/>
    </source>
</evidence>
<evidence type="ECO:0000259" key="11">
    <source>
        <dbReference type="Pfam" id="PF03934"/>
    </source>
</evidence>
<accession>A0ABP9F058</accession>
<dbReference type="EMBL" id="BAABJZ010000085">
    <property type="protein sequence ID" value="GAA4891271.1"/>
    <property type="molecule type" value="Genomic_DNA"/>
</dbReference>
<keyword evidence="14" id="KW-1185">Reference proteome</keyword>
<keyword evidence="4 10" id="KW-1003">Cell membrane</keyword>
<dbReference type="Pfam" id="PF21687">
    <property type="entry name" value="T2SSK_1st"/>
    <property type="match status" value="1"/>
</dbReference>
<evidence type="ECO:0000256" key="10">
    <source>
        <dbReference type="PIRNR" id="PIRNR002786"/>
    </source>
</evidence>
<evidence type="ECO:0000259" key="12">
    <source>
        <dbReference type="Pfam" id="PF21687"/>
    </source>
</evidence>
<dbReference type="InterPro" id="IPR049031">
    <property type="entry name" value="T2SSK_SAM-like_1st"/>
</dbReference>
<dbReference type="PANTHER" id="PTHR38831">
    <property type="entry name" value="TYPE II SECRETION SYSTEM PROTEIN K"/>
    <property type="match status" value="1"/>
</dbReference>
<protein>
    <recommendedName>
        <fullName evidence="10">Type II secretion system protein K</fullName>
    </recommendedName>
</protein>
<feature type="domain" description="T2SS protein K first SAM-like" evidence="12">
    <location>
        <begin position="101"/>
        <end position="215"/>
    </location>
</feature>
<comment type="subcellular location">
    <subcellularLocation>
        <location evidence="1 10">Cell inner membrane</location>
    </subcellularLocation>
</comment>
<name>A0ABP9F058_9GAMM</name>
<dbReference type="RefSeq" id="WP_345335799.1">
    <property type="nucleotide sequence ID" value="NZ_BAABJZ010000085.1"/>
</dbReference>